<gene>
    <name evidence="1" type="ORF">LTR37_002037</name>
</gene>
<name>A0ACC3NV58_9PEZI</name>
<proteinExistence type="predicted"/>
<keyword evidence="2" id="KW-1185">Reference proteome</keyword>
<organism evidence="1 2">
    <name type="scientific">Vermiconidia calcicola</name>
    <dbReference type="NCBI Taxonomy" id="1690605"/>
    <lineage>
        <taxon>Eukaryota</taxon>
        <taxon>Fungi</taxon>
        <taxon>Dikarya</taxon>
        <taxon>Ascomycota</taxon>
        <taxon>Pezizomycotina</taxon>
        <taxon>Dothideomycetes</taxon>
        <taxon>Dothideomycetidae</taxon>
        <taxon>Mycosphaerellales</taxon>
        <taxon>Extremaceae</taxon>
        <taxon>Vermiconidia</taxon>
    </lineage>
</organism>
<evidence type="ECO:0000313" key="1">
    <source>
        <dbReference type="EMBL" id="KAK3722892.1"/>
    </source>
</evidence>
<protein>
    <submittedName>
        <fullName evidence="1">Uncharacterized protein</fullName>
    </submittedName>
</protein>
<reference evidence="1" key="1">
    <citation type="submission" date="2023-07" db="EMBL/GenBank/DDBJ databases">
        <title>Black Yeasts Isolated from many extreme environments.</title>
        <authorList>
            <person name="Coleine C."/>
            <person name="Stajich J.E."/>
            <person name="Selbmann L."/>
        </authorList>
    </citation>
    <scope>NUCLEOTIDE SEQUENCE</scope>
    <source>
        <strain evidence="1">CCFEE 5714</strain>
    </source>
</reference>
<accession>A0ACC3NV58</accession>
<comment type="caution">
    <text evidence="1">The sequence shown here is derived from an EMBL/GenBank/DDBJ whole genome shotgun (WGS) entry which is preliminary data.</text>
</comment>
<dbReference type="Proteomes" id="UP001281147">
    <property type="component" value="Unassembled WGS sequence"/>
</dbReference>
<sequence>MDPIGWHCGKIVADLGYYTSIPSHLIASIDAVGLCLMPDALPAYLAPGMLLLLGIARVLVYTLAIIVFDKFGLAMFQRTNTPTQRAFIRAHLCPEQTDEEFTASAFTYSLIGLVIGWAHQAYEGKEMSFQGALMGLCRLWIAVIVALVTAGIFEYLLKLKLMLGSDQGGEKDALKVLVARKGHERRRRRA</sequence>
<evidence type="ECO:0000313" key="2">
    <source>
        <dbReference type="Proteomes" id="UP001281147"/>
    </source>
</evidence>
<dbReference type="EMBL" id="JAUTXU010000011">
    <property type="protein sequence ID" value="KAK3722892.1"/>
    <property type="molecule type" value="Genomic_DNA"/>
</dbReference>